<keyword evidence="2" id="KW-0732">Signal</keyword>
<dbReference type="InterPro" id="IPR024930">
    <property type="entry name" value="Skp_dom_sf"/>
</dbReference>
<dbReference type="PANTHER" id="PTHR35089">
    <property type="entry name" value="CHAPERONE PROTEIN SKP"/>
    <property type="match status" value="1"/>
</dbReference>
<comment type="similarity">
    <text evidence="1">Belongs to the Skp family.</text>
</comment>
<dbReference type="PANTHER" id="PTHR35089:SF1">
    <property type="entry name" value="CHAPERONE PROTEIN SKP"/>
    <property type="match status" value="1"/>
</dbReference>
<organism evidence="4 5">
    <name type="scientific">Luteolibacter luteus</name>
    <dbReference type="NCBI Taxonomy" id="2728835"/>
    <lineage>
        <taxon>Bacteria</taxon>
        <taxon>Pseudomonadati</taxon>
        <taxon>Verrucomicrobiota</taxon>
        <taxon>Verrucomicrobiia</taxon>
        <taxon>Verrucomicrobiales</taxon>
        <taxon>Verrucomicrobiaceae</taxon>
        <taxon>Luteolibacter</taxon>
    </lineage>
</organism>
<gene>
    <name evidence="4" type="ORF">HHL09_03390</name>
</gene>
<dbReference type="GO" id="GO:0050821">
    <property type="term" value="P:protein stabilization"/>
    <property type="evidence" value="ECO:0007669"/>
    <property type="project" value="TreeGrafter"/>
</dbReference>
<dbReference type="PROSITE" id="PS50096">
    <property type="entry name" value="IQ"/>
    <property type="match status" value="1"/>
</dbReference>
<dbReference type="GO" id="GO:0005829">
    <property type="term" value="C:cytosol"/>
    <property type="evidence" value="ECO:0007669"/>
    <property type="project" value="TreeGrafter"/>
</dbReference>
<reference evidence="4 5" key="1">
    <citation type="submission" date="2020-04" db="EMBL/GenBank/DDBJ databases">
        <title>Luteolibacter sp. G-1-1-1 isolated from soil.</title>
        <authorList>
            <person name="Dahal R.H."/>
        </authorList>
    </citation>
    <scope>NUCLEOTIDE SEQUENCE [LARGE SCALE GENOMIC DNA]</scope>
    <source>
        <strain evidence="4 5">G-1-1-1</strain>
    </source>
</reference>
<feature type="compositionally biased region" description="Low complexity" evidence="3">
    <location>
        <begin position="25"/>
        <end position="38"/>
    </location>
</feature>
<dbReference type="Gene3D" id="3.30.910.20">
    <property type="entry name" value="Skp domain"/>
    <property type="match status" value="1"/>
</dbReference>
<name>A0A858REY1_9BACT</name>
<feature type="region of interest" description="Disordered" evidence="3">
    <location>
        <begin position="22"/>
        <end position="41"/>
    </location>
</feature>
<dbReference type="KEGG" id="luo:HHL09_03390"/>
<dbReference type="SUPFAM" id="SSF111384">
    <property type="entry name" value="OmpH-like"/>
    <property type="match status" value="1"/>
</dbReference>
<evidence type="ECO:0000256" key="2">
    <source>
        <dbReference type="ARBA" id="ARBA00022729"/>
    </source>
</evidence>
<evidence type="ECO:0000256" key="3">
    <source>
        <dbReference type="SAM" id="MobiDB-lite"/>
    </source>
</evidence>
<evidence type="ECO:0000313" key="4">
    <source>
        <dbReference type="EMBL" id="QJE94860.1"/>
    </source>
</evidence>
<dbReference type="RefSeq" id="WP_169453081.1">
    <property type="nucleotide sequence ID" value="NZ_CP051774.1"/>
</dbReference>
<evidence type="ECO:0000313" key="5">
    <source>
        <dbReference type="Proteomes" id="UP000501812"/>
    </source>
</evidence>
<dbReference type="Pfam" id="PF03938">
    <property type="entry name" value="OmpH"/>
    <property type="match status" value="1"/>
</dbReference>
<keyword evidence="5" id="KW-1185">Reference proteome</keyword>
<accession>A0A858REY1</accession>
<dbReference type="SMART" id="SM00935">
    <property type="entry name" value="OmpH"/>
    <property type="match status" value="1"/>
</dbReference>
<dbReference type="EMBL" id="CP051774">
    <property type="protein sequence ID" value="QJE94860.1"/>
    <property type="molecule type" value="Genomic_DNA"/>
</dbReference>
<dbReference type="InterPro" id="IPR005632">
    <property type="entry name" value="Chaperone_Skp"/>
</dbReference>
<protein>
    <submittedName>
        <fullName evidence="4">OmpH family outer membrane protein</fullName>
    </submittedName>
</protein>
<evidence type="ECO:0000256" key="1">
    <source>
        <dbReference type="ARBA" id="ARBA00009091"/>
    </source>
</evidence>
<dbReference type="PROSITE" id="PS51257">
    <property type="entry name" value="PROKAR_LIPOPROTEIN"/>
    <property type="match status" value="1"/>
</dbReference>
<proteinExistence type="inferred from homology"/>
<dbReference type="AlphaFoldDB" id="A0A858REY1"/>
<dbReference type="Proteomes" id="UP000501812">
    <property type="component" value="Chromosome"/>
</dbReference>
<sequence>MRLYRFIPLLLALATLSCREKVRTSPPSSGTQPSSAPAAFPPVPPLKVASIDIQRLFKGYYRTEEIQKELNVEQVAIKGESDARLETLRSIETELQNSARQLADPALAGSVKEKVAQDRALRREEAIALERARREFIDIKGKQINEKAAAQMRGIVAEIRKSIEDMARQEDYDYVFDRSGLTTSQVPFFLFSTESTDLTAAMLEKLNRDHSMQTKTGEATPDPLEGKD</sequence>
<dbReference type="GO" id="GO:0051082">
    <property type="term" value="F:unfolded protein binding"/>
    <property type="evidence" value="ECO:0007669"/>
    <property type="project" value="InterPro"/>
</dbReference>
<feature type="region of interest" description="Disordered" evidence="3">
    <location>
        <begin position="207"/>
        <end position="228"/>
    </location>
</feature>